<keyword evidence="1" id="KW-0175">Coiled coil</keyword>
<protein>
    <submittedName>
        <fullName evidence="3">Uncharacterized protein</fullName>
    </submittedName>
</protein>
<dbReference type="AlphaFoldDB" id="A0A412AZJ7"/>
<accession>A0A412AZJ7</accession>
<reference evidence="3 4" key="1">
    <citation type="submission" date="2018-08" db="EMBL/GenBank/DDBJ databases">
        <title>A genome reference for cultivated species of the human gut microbiota.</title>
        <authorList>
            <person name="Zou Y."/>
            <person name="Xue W."/>
            <person name="Luo G."/>
        </authorList>
    </citation>
    <scope>NUCLEOTIDE SEQUENCE [LARGE SCALE GENOMIC DNA]</scope>
    <source>
        <strain evidence="3 4">AF28-26</strain>
    </source>
</reference>
<name>A0A412AZJ7_9FIRM</name>
<evidence type="ECO:0000313" key="4">
    <source>
        <dbReference type="Proteomes" id="UP000284751"/>
    </source>
</evidence>
<evidence type="ECO:0000256" key="1">
    <source>
        <dbReference type="SAM" id="Coils"/>
    </source>
</evidence>
<keyword evidence="2" id="KW-0472">Membrane</keyword>
<keyword evidence="2" id="KW-1133">Transmembrane helix</keyword>
<evidence type="ECO:0000256" key="2">
    <source>
        <dbReference type="SAM" id="Phobius"/>
    </source>
</evidence>
<feature type="transmembrane region" description="Helical" evidence="2">
    <location>
        <begin position="39"/>
        <end position="58"/>
    </location>
</feature>
<feature type="coiled-coil region" evidence="1">
    <location>
        <begin position="72"/>
        <end position="113"/>
    </location>
</feature>
<gene>
    <name evidence="3" type="ORF">DWY99_03990</name>
</gene>
<proteinExistence type="predicted"/>
<organism evidence="3 4">
    <name type="scientific">[Clostridium] leptum</name>
    <dbReference type="NCBI Taxonomy" id="1535"/>
    <lineage>
        <taxon>Bacteria</taxon>
        <taxon>Bacillati</taxon>
        <taxon>Bacillota</taxon>
        <taxon>Clostridia</taxon>
        <taxon>Eubacteriales</taxon>
        <taxon>Oscillospiraceae</taxon>
        <taxon>Oscillospiraceae incertae sedis</taxon>
    </lineage>
</organism>
<keyword evidence="2" id="KW-0812">Transmembrane</keyword>
<sequence>MKTPKTKFLFLAAVPAVCVLAALSGVLVCESSLPYMTKYSFIMLLLAGLCVLLVLMINSYEHVSEQLKGGLLVKKEEELEAAKVKQQETDQKLQASQKELRALQFQLDELKAKISAFRPETAKGSAPASETELLRKKCEAIENFRNSFPYRIADGYILYNIMRTEIQVSGYSRWQLVGEFDNQLWEYSLLRPDTQSYKEMLSLAAATSSPQELSELNISGQLLWN</sequence>
<dbReference type="EMBL" id="QRTC01000009">
    <property type="protein sequence ID" value="RGQ42860.1"/>
    <property type="molecule type" value="Genomic_DNA"/>
</dbReference>
<comment type="caution">
    <text evidence="3">The sequence shown here is derived from an EMBL/GenBank/DDBJ whole genome shotgun (WGS) entry which is preliminary data.</text>
</comment>
<evidence type="ECO:0000313" key="3">
    <source>
        <dbReference type="EMBL" id="RGQ42860.1"/>
    </source>
</evidence>
<dbReference type="Proteomes" id="UP000284751">
    <property type="component" value="Unassembled WGS sequence"/>
</dbReference>